<comment type="subcellular location">
    <subcellularLocation>
        <location evidence="1">Cytoplasm</location>
    </subcellularLocation>
</comment>
<dbReference type="InterPro" id="IPR020061">
    <property type="entry name" value="Glu_tRNA_lig_a-bdl"/>
</dbReference>
<dbReference type="InterPro" id="IPR001412">
    <property type="entry name" value="aa-tRNA-synth_I_CS"/>
</dbReference>
<dbReference type="FunFam" id="3.40.50.620:FF:000037">
    <property type="entry name" value="Glutamine--tRNA ligase cytoplasmic"/>
    <property type="match status" value="1"/>
</dbReference>
<dbReference type="AlphaFoldDB" id="A0A8J6EB63"/>
<dbReference type="Gene3D" id="1.10.1160.10">
    <property type="entry name" value="Glutamyl-trna Synthetase, Domain 2"/>
    <property type="match status" value="1"/>
</dbReference>
<keyword evidence="9 12" id="KW-0030">Aminoacyl-tRNA synthetase</keyword>
<dbReference type="Pfam" id="PF20974">
    <property type="entry name" value="tRNA-synt_1c_C2"/>
    <property type="match status" value="1"/>
</dbReference>
<evidence type="ECO:0000256" key="3">
    <source>
        <dbReference type="ARBA" id="ARBA00012835"/>
    </source>
</evidence>
<dbReference type="GO" id="GO:0006424">
    <property type="term" value="P:glutamyl-tRNA aminoacylation"/>
    <property type="evidence" value="ECO:0007669"/>
    <property type="project" value="InterPro"/>
</dbReference>
<dbReference type="FunFam" id="1.10.1160.10:FF:000001">
    <property type="entry name" value="Glutamine--tRNA ligase"/>
    <property type="match status" value="1"/>
</dbReference>
<comment type="similarity">
    <text evidence="2">Belongs to the class-I aminoacyl-tRNA synthetase family. Glutamate--tRNA ligase type 2 subfamily.</text>
</comment>
<keyword evidence="6 12" id="KW-0547">Nucleotide-binding</keyword>
<keyword evidence="5 12" id="KW-0436">Ligase</keyword>
<accession>A0A8J6EB63</accession>
<evidence type="ECO:0000313" key="16">
    <source>
        <dbReference type="EMBL" id="KAG9396370.1"/>
    </source>
</evidence>
<dbReference type="PANTHER" id="PTHR43097">
    <property type="entry name" value="GLUTAMINE-TRNA LIGASE"/>
    <property type="match status" value="1"/>
</dbReference>
<evidence type="ECO:0000256" key="2">
    <source>
        <dbReference type="ARBA" id="ARBA00008927"/>
    </source>
</evidence>
<evidence type="ECO:0000256" key="1">
    <source>
        <dbReference type="ARBA" id="ARBA00004496"/>
    </source>
</evidence>
<dbReference type="Gene3D" id="1.20.1050.130">
    <property type="match status" value="1"/>
</dbReference>
<dbReference type="Proteomes" id="UP000717585">
    <property type="component" value="Unassembled WGS sequence"/>
</dbReference>
<keyword evidence="7 12" id="KW-0067">ATP-binding</keyword>
<evidence type="ECO:0000256" key="8">
    <source>
        <dbReference type="ARBA" id="ARBA00022917"/>
    </source>
</evidence>
<evidence type="ECO:0000313" key="17">
    <source>
        <dbReference type="Proteomes" id="UP000717585"/>
    </source>
</evidence>
<dbReference type="Gene3D" id="3.40.50.620">
    <property type="entry name" value="HUPs"/>
    <property type="match status" value="1"/>
</dbReference>
<dbReference type="InterPro" id="IPR036282">
    <property type="entry name" value="Glutathione-S-Trfase_C_sf"/>
</dbReference>
<dbReference type="InterPro" id="IPR011035">
    <property type="entry name" value="Ribosomal_bL25/Gln-tRNA_synth"/>
</dbReference>
<gene>
    <name evidence="16" type="ORF">J8273_2101</name>
</gene>
<evidence type="ECO:0000256" key="4">
    <source>
        <dbReference type="ARBA" id="ARBA00022490"/>
    </source>
</evidence>
<protein>
    <recommendedName>
        <fullName evidence="3">glutamate--tRNA ligase</fullName>
        <ecNumber evidence="3">6.1.1.17</ecNumber>
    </recommendedName>
    <alternativeName>
        <fullName evidence="10">Glutamyl-tRNA synthetase</fullName>
    </alternativeName>
</protein>
<evidence type="ECO:0000256" key="10">
    <source>
        <dbReference type="ARBA" id="ARBA00030865"/>
    </source>
</evidence>
<dbReference type="InterPro" id="IPR020059">
    <property type="entry name" value="Glu/Gln-tRNA-synth_Ib_codon-bd"/>
</dbReference>
<dbReference type="GO" id="GO:0005829">
    <property type="term" value="C:cytosol"/>
    <property type="evidence" value="ECO:0007669"/>
    <property type="project" value="TreeGrafter"/>
</dbReference>
<dbReference type="Pfam" id="PF03950">
    <property type="entry name" value="tRNA-synt_1c_C"/>
    <property type="match status" value="1"/>
</dbReference>
<dbReference type="SUPFAM" id="SSF47616">
    <property type="entry name" value="GST C-terminal domain-like"/>
    <property type="match status" value="1"/>
</dbReference>
<dbReference type="GO" id="GO:0004818">
    <property type="term" value="F:glutamate-tRNA ligase activity"/>
    <property type="evidence" value="ECO:0007669"/>
    <property type="project" value="UniProtKB-EC"/>
</dbReference>
<evidence type="ECO:0000259" key="13">
    <source>
        <dbReference type="Pfam" id="PF00749"/>
    </source>
</evidence>
<dbReference type="InterPro" id="IPR004526">
    <property type="entry name" value="Glu-tRNA-synth_arc/euk"/>
</dbReference>
<dbReference type="SUPFAM" id="SSF52374">
    <property type="entry name" value="Nucleotidylyl transferase"/>
    <property type="match status" value="1"/>
</dbReference>
<dbReference type="HAMAP" id="MF_02076">
    <property type="entry name" value="Glu_tRNA_synth_type2"/>
    <property type="match status" value="1"/>
</dbReference>
<dbReference type="PANTHER" id="PTHR43097:SF5">
    <property type="entry name" value="GLUTAMATE--TRNA LIGASE"/>
    <property type="match status" value="1"/>
</dbReference>
<dbReference type="Gene3D" id="2.40.240.10">
    <property type="entry name" value="Ribosomal Protein L25, Chain P"/>
    <property type="match status" value="2"/>
</dbReference>
<dbReference type="Gene3D" id="3.90.800.10">
    <property type="entry name" value="Glutamyl-tRNA Synthetase, Domain 3"/>
    <property type="match status" value="1"/>
</dbReference>
<evidence type="ECO:0000256" key="9">
    <source>
        <dbReference type="ARBA" id="ARBA00023146"/>
    </source>
</evidence>
<reference evidence="16" key="1">
    <citation type="submission" date="2021-05" db="EMBL/GenBank/DDBJ databases">
        <title>A free-living protist that lacks canonical eukaryotic 1 DNA replication and segregation systems.</title>
        <authorList>
            <person name="Salas-Leiva D.E."/>
            <person name="Tromer E.C."/>
            <person name="Curtis B.A."/>
            <person name="Jerlstrom-Hultqvist J."/>
            <person name="Kolisko M."/>
            <person name="Yi Z."/>
            <person name="Salas-Leiva J.S."/>
            <person name="Gallot-Lavallee L."/>
            <person name="Kops G.J.P.L."/>
            <person name="Archibald J.M."/>
            <person name="Simpson A.G.B."/>
            <person name="Roger A.J."/>
        </authorList>
    </citation>
    <scope>NUCLEOTIDE SEQUENCE</scope>
    <source>
        <strain evidence="16">BICM</strain>
    </source>
</reference>
<evidence type="ECO:0000259" key="14">
    <source>
        <dbReference type="Pfam" id="PF03950"/>
    </source>
</evidence>
<dbReference type="PROSITE" id="PS00178">
    <property type="entry name" value="AA_TRNA_LIGASE_I"/>
    <property type="match status" value="1"/>
</dbReference>
<dbReference type="NCBIfam" id="TIGR00463">
    <property type="entry name" value="gltX_arch"/>
    <property type="match status" value="1"/>
</dbReference>
<evidence type="ECO:0000256" key="12">
    <source>
        <dbReference type="RuleBase" id="RU363037"/>
    </source>
</evidence>
<keyword evidence="4" id="KW-0963">Cytoplasm</keyword>
<evidence type="ECO:0000256" key="5">
    <source>
        <dbReference type="ARBA" id="ARBA00022598"/>
    </source>
</evidence>
<name>A0A8J6EB63_9EUKA</name>
<comment type="caution">
    <text evidence="16">The sequence shown here is derived from an EMBL/GenBank/DDBJ whole genome shotgun (WGS) entry which is preliminary data.</text>
</comment>
<feature type="domain" description="Glutamyl/glutaminyl-tRNA synthetase class Ib anti-codon binding" evidence="14">
    <location>
        <begin position="504"/>
        <end position="584"/>
    </location>
</feature>
<dbReference type="OrthoDB" id="10250478at2759"/>
<evidence type="ECO:0000256" key="11">
    <source>
        <dbReference type="ARBA" id="ARBA00048351"/>
    </source>
</evidence>
<dbReference type="EC" id="6.1.1.17" evidence="3"/>
<dbReference type="Pfam" id="PF00749">
    <property type="entry name" value="tRNA-synt_1c"/>
    <property type="match status" value="1"/>
</dbReference>
<evidence type="ECO:0000256" key="6">
    <source>
        <dbReference type="ARBA" id="ARBA00022741"/>
    </source>
</evidence>
<keyword evidence="8 12" id="KW-0648">Protein biosynthesis</keyword>
<feature type="domain" description="tRNA synthetases class I (E and Q) anti-codon binding" evidence="15">
    <location>
        <begin position="600"/>
        <end position="674"/>
    </location>
</feature>
<sequence>MQLSFADTQKPLAVAAVLQAITKAPKCEAVVSKDVKEVSLKVSDDLTLIGEKDIITYLLTTFKCALMPTDATSKALCERWIALALGNPAEHAKIIDGHLLFRPFLLDGRMTIADVILASSLTADAAFPNISRYLAFMATQTELVKGTKLISQGIATFKRSGMTKPVSESAKKAQAKVGKKTGVQGTAASFGLADGKMGEVVTRFPPEPSGYLHIGHVKAAMLNHYVAEIYKGKMLFRLDDTNPTKENIEFVDNIQRDLKTLGITWSSMSYTSDHFDYIMQCAEKMIREGNAYVDNSDVNTMRDQRLEGIESACRANSVEKNLEMWEAMKTGADQTCVLRAKIDMKSPNGTMRDPVLYRYSGQAHHRTGTKYLIYPTYDLAVPIVDSIEGVTHALRTLEFQDRNEQYQWIAQALGLRCAKVVEFSRMNLVNTVLSKRKLQKFVDDGIVDGWWDPRFPTVQGIIRRGLTVQALREFVVSQGQSRNSNYMEWEKLWVLNKKIIDPIAPRFVGIESDMVDLTLTNVDSTVTESRPLHKKNPAVGEKSVLMGPTVVIDKADATSFKVGEKVTLMDWGNIVIEEISETGVKARLTLEDTDFKGTAKITWLAKEAATQPATMIKFGHLVTKKIPEDGDDPADFLNPESKVARTIFIDPKQFAGVKKGDIIQIERKGFCYVDEVTEVGPVLHLIPDGRKE</sequence>
<comment type="catalytic activity">
    <reaction evidence="11">
        <text>tRNA(Glu) + L-glutamate + ATP = L-glutamyl-tRNA(Glu) + AMP + diphosphate</text>
        <dbReference type="Rhea" id="RHEA:23540"/>
        <dbReference type="Rhea" id="RHEA-COMP:9663"/>
        <dbReference type="Rhea" id="RHEA-COMP:9680"/>
        <dbReference type="ChEBI" id="CHEBI:29985"/>
        <dbReference type="ChEBI" id="CHEBI:30616"/>
        <dbReference type="ChEBI" id="CHEBI:33019"/>
        <dbReference type="ChEBI" id="CHEBI:78442"/>
        <dbReference type="ChEBI" id="CHEBI:78520"/>
        <dbReference type="ChEBI" id="CHEBI:456215"/>
        <dbReference type="EC" id="6.1.1.17"/>
    </reaction>
</comment>
<dbReference type="GO" id="GO:0017102">
    <property type="term" value="C:methionyl glutamyl tRNA synthetase complex"/>
    <property type="evidence" value="ECO:0007669"/>
    <property type="project" value="TreeGrafter"/>
</dbReference>
<dbReference type="InterPro" id="IPR020056">
    <property type="entry name" value="Rbsml_bL25/Gln-tRNA_synth_N"/>
</dbReference>
<evidence type="ECO:0000259" key="15">
    <source>
        <dbReference type="Pfam" id="PF20974"/>
    </source>
</evidence>
<dbReference type="PRINTS" id="PR00987">
    <property type="entry name" value="TRNASYNTHGLU"/>
</dbReference>
<keyword evidence="17" id="KW-1185">Reference proteome</keyword>
<dbReference type="GO" id="GO:0005524">
    <property type="term" value="F:ATP binding"/>
    <property type="evidence" value="ECO:0007669"/>
    <property type="project" value="UniProtKB-KW"/>
</dbReference>
<evidence type="ECO:0000256" key="7">
    <source>
        <dbReference type="ARBA" id="ARBA00022840"/>
    </source>
</evidence>
<dbReference type="SUPFAM" id="SSF50715">
    <property type="entry name" value="Ribosomal protein L25-like"/>
    <property type="match status" value="1"/>
</dbReference>
<feature type="domain" description="Glutamyl/glutaminyl-tRNA synthetase class Ib catalytic" evidence="13">
    <location>
        <begin position="199"/>
        <end position="501"/>
    </location>
</feature>
<proteinExistence type="inferred from homology"/>
<dbReference type="InterPro" id="IPR020058">
    <property type="entry name" value="Glu/Gln-tRNA-synth_Ib_cat-dom"/>
</dbReference>
<dbReference type="FunFam" id="3.90.800.10:FF:000001">
    <property type="entry name" value="Glutamine--tRNA ligase"/>
    <property type="match status" value="1"/>
</dbReference>
<dbReference type="InterPro" id="IPR014729">
    <property type="entry name" value="Rossmann-like_a/b/a_fold"/>
</dbReference>
<dbReference type="InterPro" id="IPR049437">
    <property type="entry name" value="tRNA-synt_1c_C2"/>
</dbReference>
<organism evidence="16 17">
    <name type="scientific">Carpediemonas membranifera</name>
    <dbReference type="NCBI Taxonomy" id="201153"/>
    <lineage>
        <taxon>Eukaryota</taxon>
        <taxon>Metamonada</taxon>
        <taxon>Carpediemonas-like organisms</taxon>
        <taxon>Carpediemonas</taxon>
    </lineage>
</organism>
<dbReference type="InterPro" id="IPR050132">
    <property type="entry name" value="Gln/Glu-tRNA_Ligase"/>
</dbReference>
<dbReference type="InterPro" id="IPR000924">
    <property type="entry name" value="Glu/Gln-tRNA-synth"/>
</dbReference>
<dbReference type="EMBL" id="JAHDYR010000006">
    <property type="protein sequence ID" value="KAG9396370.1"/>
    <property type="molecule type" value="Genomic_DNA"/>
</dbReference>